<dbReference type="AlphaFoldDB" id="A0A5C6X955"/>
<dbReference type="OrthoDB" id="10008877at2"/>
<keyword evidence="2" id="KW-0812">Transmembrane</keyword>
<comment type="caution">
    <text evidence="3">The sequence shown here is derived from an EMBL/GenBank/DDBJ whole genome shotgun (WGS) entry which is preliminary data.</text>
</comment>
<proteinExistence type="predicted"/>
<name>A0A5C6X955_9DELT</name>
<keyword evidence="2" id="KW-0472">Membrane</keyword>
<gene>
    <name evidence="3" type="ORF">FRC98_05510</name>
</gene>
<dbReference type="EMBL" id="VOSM01000002">
    <property type="protein sequence ID" value="TXD38351.1"/>
    <property type="molecule type" value="Genomic_DNA"/>
</dbReference>
<evidence type="ECO:0000313" key="3">
    <source>
        <dbReference type="EMBL" id="TXD38351.1"/>
    </source>
</evidence>
<organism evidence="3 4">
    <name type="scientific">Lujinxingia vulgaris</name>
    <dbReference type="NCBI Taxonomy" id="2600176"/>
    <lineage>
        <taxon>Bacteria</taxon>
        <taxon>Deltaproteobacteria</taxon>
        <taxon>Bradymonadales</taxon>
        <taxon>Lujinxingiaceae</taxon>
        <taxon>Lujinxingia</taxon>
    </lineage>
</organism>
<sequence length="300" mass="33084">MHEHTEAHGGDVKKGRNMMKIAAWGCGAFLVLGGVLAALFAAAVVFTVKDTVDTVDEVRTFANGFAGEMKSGDYEKIHGRLGEELRGELSPADLKENFALMRPIVAVVPPTPFMVARSDDNPNHWEAFTTIGSPLDQLVQTIHLVIAREPGSSDSRYRIVELTTDLAVRDLTAFPQTERALAFHQALIAGDVARARGMIDASFEDEAELSLEEQVEAFKPIRDKQVEVVAFRPLDERRVDVTFVIHENPDAPALTYRVDINKKIHAMKGPRIMPLSELDPLRKSPEEKPGEVIRALSAVP</sequence>
<dbReference type="RefSeq" id="WP_146980293.1">
    <property type="nucleotide sequence ID" value="NZ_VOSM01000002.1"/>
</dbReference>
<evidence type="ECO:0000256" key="1">
    <source>
        <dbReference type="SAM" id="MobiDB-lite"/>
    </source>
</evidence>
<keyword evidence="4" id="KW-1185">Reference proteome</keyword>
<feature type="transmembrane region" description="Helical" evidence="2">
    <location>
        <begin position="21"/>
        <end position="46"/>
    </location>
</feature>
<feature type="region of interest" description="Disordered" evidence="1">
    <location>
        <begin position="280"/>
        <end position="300"/>
    </location>
</feature>
<keyword evidence="2" id="KW-1133">Transmembrane helix</keyword>
<reference evidence="3 4" key="1">
    <citation type="submission" date="2019-08" db="EMBL/GenBank/DDBJ databases">
        <title>Bradymonadales sp. TMQ4.</title>
        <authorList>
            <person name="Liang Q."/>
        </authorList>
    </citation>
    <scope>NUCLEOTIDE SEQUENCE [LARGE SCALE GENOMIC DNA]</scope>
    <source>
        <strain evidence="3 4">TMQ4</strain>
    </source>
</reference>
<dbReference type="Proteomes" id="UP000321412">
    <property type="component" value="Unassembled WGS sequence"/>
</dbReference>
<evidence type="ECO:0000256" key="2">
    <source>
        <dbReference type="SAM" id="Phobius"/>
    </source>
</evidence>
<accession>A0A5C6X955</accession>
<protein>
    <submittedName>
        <fullName evidence="3">Uncharacterized protein</fullName>
    </submittedName>
</protein>
<feature type="compositionally biased region" description="Basic and acidic residues" evidence="1">
    <location>
        <begin position="280"/>
        <end position="291"/>
    </location>
</feature>
<evidence type="ECO:0000313" key="4">
    <source>
        <dbReference type="Proteomes" id="UP000321412"/>
    </source>
</evidence>